<dbReference type="PRINTS" id="PR00359">
    <property type="entry name" value="BP450"/>
</dbReference>
<dbReference type="GO" id="GO:0004497">
    <property type="term" value="F:monooxygenase activity"/>
    <property type="evidence" value="ECO:0007669"/>
    <property type="project" value="InterPro"/>
</dbReference>
<name>A0AAC9HRW0_9PSEU</name>
<dbReference type="KEGG" id="ahm:TL08_17120"/>
<comment type="similarity">
    <text evidence="1">Belongs to the cytochrome P450 family.</text>
</comment>
<proteinExistence type="inferred from homology"/>
<dbReference type="GO" id="GO:0016705">
    <property type="term" value="F:oxidoreductase activity, acting on paired donors, with incorporation or reduction of molecular oxygen"/>
    <property type="evidence" value="ECO:0007669"/>
    <property type="project" value="InterPro"/>
</dbReference>
<dbReference type="PANTHER" id="PTHR46696:SF1">
    <property type="entry name" value="CYTOCHROME P450 YJIB-RELATED"/>
    <property type="match status" value="1"/>
</dbReference>
<feature type="compositionally biased region" description="Low complexity" evidence="2">
    <location>
        <begin position="439"/>
        <end position="453"/>
    </location>
</feature>
<gene>
    <name evidence="3" type="ORF">TL08_17120</name>
</gene>
<evidence type="ECO:0000313" key="3">
    <source>
        <dbReference type="EMBL" id="AOS64224.1"/>
    </source>
</evidence>
<evidence type="ECO:0000256" key="1">
    <source>
        <dbReference type="ARBA" id="ARBA00010617"/>
    </source>
</evidence>
<dbReference type="GO" id="GO:0020037">
    <property type="term" value="F:heme binding"/>
    <property type="evidence" value="ECO:0007669"/>
    <property type="project" value="InterPro"/>
</dbReference>
<dbReference type="AlphaFoldDB" id="A0AAC9HRW0"/>
<dbReference type="Proteomes" id="UP000095210">
    <property type="component" value="Chromosome"/>
</dbReference>
<dbReference type="PANTHER" id="PTHR46696">
    <property type="entry name" value="P450, PUTATIVE (EUROFUNG)-RELATED"/>
    <property type="match status" value="1"/>
</dbReference>
<dbReference type="SUPFAM" id="SSF48264">
    <property type="entry name" value="Cytochrome P450"/>
    <property type="match status" value="1"/>
</dbReference>
<evidence type="ECO:0000313" key="4">
    <source>
        <dbReference type="Proteomes" id="UP000095210"/>
    </source>
</evidence>
<accession>A0AAC9HRW0</accession>
<sequence length="476" mass="50873">MTSQDHSRPLAAGGPGLPPPGCPAHGAAEQLISMYGPEFAEDPAAVYARMRAQGPVSAVEIAPGVPATLVTGYTTALEVLRDQKNFPKNARPWQQTIPADSPVLPMMMYRPNCLHTDGDVHSRLRGALNDGLSRIDIGTLRHYIERGAQTLLDEIAPAGEADLLSQYGKLLPILVFDQILKCPPHLSERMTKSFATIFDGVDAKGTEQANEDVFLCALELVALRRERPGPDLVSWLIAHPAELSTDEIVHTILLLVAAGVEPVQNLIANTLRLLLSDDRFADGLAGGSVQIADALAEILWTDPPMANYSPTHPPNPVTLSGGVQIPGGRPVLISLAAANTDPALSAARAAGNRAHLAFSAGPHVCPAQAQAITIASVAIEALLDRLPELELAVPVEQLTWRQGPFHRALTALPVRFPVVQPSVPIDVPTGGSRWNTSQSPSSSTPPAATSRPRQNSSAPGESPRWWSSLVRWWRGQ</sequence>
<evidence type="ECO:0000256" key="2">
    <source>
        <dbReference type="SAM" id="MobiDB-lite"/>
    </source>
</evidence>
<dbReference type="InterPro" id="IPR036396">
    <property type="entry name" value="Cyt_P450_sf"/>
</dbReference>
<keyword evidence="4" id="KW-1185">Reference proteome</keyword>
<dbReference type="InterPro" id="IPR002397">
    <property type="entry name" value="Cyt_P450_B"/>
</dbReference>
<dbReference type="EMBL" id="CP014859">
    <property type="protein sequence ID" value="AOS64224.1"/>
    <property type="molecule type" value="Genomic_DNA"/>
</dbReference>
<protein>
    <submittedName>
        <fullName evidence="3">Cytochrome P450</fullName>
    </submittedName>
</protein>
<reference evidence="4" key="1">
    <citation type="submission" date="2016-03" db="EMBL/GenBank/DDBJ databases">
        <title>Complete genome sequence of the type strain Actinoalloteichus hymeniacidonis DSM 45092.</title>
        <authorList>
            <person name="Schaffert L."/>
            <person name="Albersmeier A."/>
            <person name="Winkler A."/>
            <person name="Kalinowski J."/>
            <person name="Zotchev S."/>
            <person name="Ruckert C."/>
        </authorList>
    </citation>
    <scope>NUCLEOTIDE SEQUENCE [LARGE SCALE GENOMIC DNA]</scope>
    <source>
        <strain evidence="4">HPA177(T) (DSM 45092(T))</strain>
    </source>
</reference>
<feature type="region of interest" description="Disordered" evidence="2">
    <location>
        <begin position="427"/>
        <end position="465"/>
    </location>
</feature>
<dbReference type="RefSeq" id="WP_236750296.1">
    <property type="nucleotide sequence ID" value="NZ_CP014859.1"/>
</dbReference>
<dbReference type="Gene3D" id="1.10.630.10">
    <property type="entry name" value="Cytochrome P450"/>
    <property type="match status" value="1"/>
</dbReference>
<feature type="region of interest" description="Disordered" evidence="2">
    <location>
        <begin position="1"/>
        <end position="24"/>
    </location>
</feature>
<organism evidence="3 4">
    <name type="scientific">Actinoalloteichus hymeniacidonis</name>
    <dbReference type="NCBI Taxonomy" id="340345"/>
    <lineage>
        <taxon>Bacteria</taxon>
        <taxon>Bacillati</taxon>
        <taxon>Actinomycetota</taxon>
        <taxon>Actinomycetes</taxon>
        <taxon>Pseudonocardiales</taxon>
        <taxon>Pseudonocardiaceae</taxon>
        <taxon>Actinoalloteichus</taxon>
    </lineage>
</organism>
<dbReference type="GO" id="GO:0005506">
    <property type="term" value="F:iron ion binding"/>
    <property type="evidence" value="ECO:0007669"/>
    <property type="project" value="InterPro"/>
</dbReference>